<dbReference type="EMBL" id="JAVRFL010000008">
    <property type="protein sequence ID" value="MDT0529161.1"/>
    <property type="molecule type" value="Genomic_DNA"/>
</dbReference>
<evidence type="ECO:0000313" key="1">
    <source>
        <dbReference type="EMBL" id="MDT0529161.1"/>
    </source>
</evidence>
<sequence length="677" mass="74281">MTTTPIEAVAPDTDESYADDIDDALYVEENNGQVASRVGRDMVQNVHNWLGHYQAAHELSDAFVDETIATFVNRVYSPGGLSREAAAEVLREQHYVLLVADPGTGRRTAAVGLLGGVSSPRREIPIDDDEQRLLPVDKVPWTSYGRSAYLLTVPPGNRNGRLRETLIAYREAVEKRDSYLVVLVDRKSLERPEDVPGFTVLTVSAPAREELLSRLLGDGPAWLDVDLLLQTPPLPAMLDGATPAQIARLSRRIRAAAGDPQEPLAEIARKSVQAYQNWDEELVAWFEKYADPRTRLFLIALAFLQGGQATNVLHAMEKLAEKLEEPADVRGGMGAPGIRQLAKNVKARIDDEHRIFFTLPSYGVAILRYVHGDQSKGFRNRLWSWASDLPMRRGGSPNARIAGQVASAMLAVTLALPGADAPEVRILVERWWGYQTLRPLVVDLMTAVAMSPEAGAAMRGRLNQWAVQSGSLTLLCAVARVCGGALADAYPQAVLTRLNNLAGRGLDAVTQEVVEAVRSLWERPLHRQATLQRVIAWAAGQDQRHDAGLRALAAISNTPDQAGFLLTELVGDPELQTGLVDAFTLLFTGRGPQGEFRETLFRWLDAAAVEPTYEDLITDLMIRAGGAGQGASSRFARMSDLLYDWQPTAHDAQAPDARALRDRLNERFHQANPLDAS</sequence>
<name>A0ABU2WTG1_9ACTN</name>
<keyword evidence="2" id="KW-1185">Reference proteome</keyword>
<dbReference type="RefSeq" id="WP_311411331.1">
    <property type="nucleotide sequence ID" value="NZ_JAVRFL010000008.1"/>
</dbReference>
<organism evidence="1 2">
    <name type="scientific">Micromonospora reichwaldensis</name>
    <dbReference type="NCBI Taxonomy" id="3075516"/>
    <lineage>
        <taxon>Bacteria</taxon>
        <taxon>Bacillati</taxon>
        <taxon>Actinomycetota</taxon>
        <taxon>Actinomycetes</taxon>
        <taxon>Micromonosporales</taxon>
        <taxon>Micromonosporaceae</taxon>
        <taxon>Micromonospora</taxon>
    </lineage>
</organism>
<dbReference type="Proteomes" id="UP001180973">
    <property type="component" value="Unassembled WGS sequence"/>
</dbReference>
<protein>
    <submittedName>
        <fullName evidence="1">Uncharacterized protein</fullName>
    </submittedName>
</protein>
<accession>A0ABU2WTG1</accession>
<comment type="caution">
    <text evidence="1">The sequence shown here is derived from an EMBL/GenBank/DDBJ whole genome shotgun (WGS) entry which is preliminary data.</text>
</comment>
<proteinExistence type="predicted"/>
<gene>
    <name evidence="1" type="ORF">RM555_09170</name>
</gene>
<evidence type="ECO:0000313" key="2">
    <source>
        <dbReference type="Proteomes" id="UP001180973"/>
    </source>
</evidence>
<reference evidence="1" key="1">
    <citation type="submission" date="2023-09" db="EMBL/GenBank/DDBJ databases">
        <title>30 novel species of actinomycetes from the DSMZ collection.</title>
        <authorList>
            <person name="Nouioui I."/>
        </authorList>
    </citation>
    <scope>NUCLEOTIDE SEQUENCE</scope>
    <source>
        <strain evidence="1">DSM 115977</strain>
    </source>
</reference>